<protein>
    <submittedName>
        <fullName evidence="2">Valine--tRNA ligase</fullName>
    </submittedName>
</protein>
<reference evidence="3" key="1">
    <citation type="journal article" date="2019" name="Curr. Biol.">
        <title>Genome Sequence of Striga asiatica Provides Insight into the Evolution of Plant Parasitism.</title>
        <authorList>
            <person name="Yoshida S."/>
            <person name="Kim S."/>
            <person name="Wafula E.K."/>
            <person name="Tanskanen J."/>
            <person name="Kim Y.M."/>
            <person name="Honaas L."/>
            <person name="Yang Z."/>
            <person name="Spallek T."/>
            <person name="Conn C.E."/>
            <person name="Ichihashi Y."/>
            <person name="Cheong K."/>
            <person name="Cui S."/>
            <person name="Der J.P."/>
            <person name="Gundlach H."/>
            <person name="Jiao Y."/>
            <person name="Hori C."/>
            <person name="Ishida J.K."/>
            <person name="Kasahara H."/>
            <person name="Kiba T."/>
            <person name="Kim M.S."/>
            <person name="Koo N."/>
            <person name="Laohavisit A."/>
            <person name="Lee Y.H."/>
            <person name="Lumba S."/>
            <person name="McCourt P."/>
            <person name="Mortimer J.C."/>
            <person name="Mutuku J.M."/>
            <person name="Nomura T."/>
            <person name="Sasaki-Sekimoto Y."/>
            <person name="Seto Y."/>
            <person name="Wang Y."/>
            <person name="Wakatake T."/>
            <person name="Sakakibara H."/>
            <person name="Demura T."/>
            <person name="Yamaguchi S."/>
            <person name="Yoneyama K."/>
            <person name="Manabe R.I."/>
            <person name="Nelson D.C."/>
            <person name="Schulman A.H."/>
            <person name="Timko M.P."/>
            <person name="dePamphilis C.W."/>
            <person name="Choi D."/>
            <person name="Shirasu K."/>
        </authorList>
    </citation>
    <scope>NUCLEOTIDE SEQUENCE [LARGE SCALE GENOMIC DNA]</scope>
    <source>
        <strain evidence="3">cv. UVA1</strain>
    </source>
</reference>
<dbReference type="Proteomes" id="UP000325081">
    <property type="component" value="Unassembled WGS sequence"/>
</dbReference>
<feature type="compositionally biased region" description="Low complexity" evidence="1">
    <location>
        <begin position="19"/>
        <end position="30"/>
    </location>
</feature>
<name>A0A5A7QT24_STRAF</name>
<feature type="region of interest" description="Disordered" evidence="1">
    <location>
        <begin position="1"/>
        <end position="41"/>
    </location>
</feature>
<organism evidence="2 3">
    <name type="scientific">Striga asiatica</name>
    <name type="common">Asiatic witchweed</name>
    <name type="synonym">Buchnera asiatica</name>
    <dbReference type="NCBI Taxonomy" id="4170"/>
    <lineage>
        <taxon>Eukaryota</taxon>
        <taxon>Viridiplantae</taxon>
        <taxon>Streptophyta</taxon>
        <taxon>Embryophyta</taxon>
        <taxon>Tracheophyta</taxon>
        <taxon>Spermatophyta</taxon>
        <taxon>Magnoliopsida</taxon>
        <taxon>eudicotyledons</taxon>
        <taxon>Gunneridae</taxon>
        <taxon>Pentapetalae</taxon>
        <taxon>asterids</taxon>
        <taxon>lamiids</taxon>
        <taxon>Lamiales</taxon>
        <taxon>Orobanchaceae</taxon>
        <taxon>Buchnereae</taxon>
        <taxon>Striga</taxon>
    </lineage>
</organism>
<proteinExistence type="predicted"/>
<accession>A0A5A7QT24</accession>
<dbReference type="GO" id="GO:0016874">
    <property type="term" value="F:ligase activity"/>
    <property type="evidence" value="ECO:0007669"/>
    <property type="project" value="UniProtKB-KW"/>
</dbReference>
<keyword evidence="3" id="KW-1185">Reference proteome</keyword>
<feature type="compositionally biased region" description="Basic and acidic residues" evidence="1">
    <location>
        <begin position="1"/>
        <end position="10"/>
    </location>
</feature>
<evidence type="ECO:0000313" key="2">
    <source>
        <dbReference type="EMBL" id="GER48072.1"/>
    </source>
</evidence>
<evidence type="ECO:0000256" key="1">
    <source>
        <dbReference type="SAM" id="MobiDB-lite"/>
    </source>
</evidence>
<dbReference type="AlphaFoldDB" id="A0A5A7QT24"/>
<comment type="caution">
    <text evidence="2">The sequence shown here is derived from an EMBL/GenBank/DDBJ whole genome shotgun (WGS) entry which is preliminary data.</text>
</comment>
<gene>
    <name evidence="2" type="ORF">STAS_25229</name>
</gene>
<keyword evidence="2" id="KW-0436">Ligase</keyword>
<sequence>MSEQRSEPRKQTQQASHPTMATNTTTQATKLETELAESSSRAVEVEKDQALENMVEQIWQLQSTQIEAIFDGLNWSVCNIIPQKADFRIENIDIYGSAKLTMTKEIEYSPAP</sequence>
<dbReference type="EMBL" id="BKCP01008181">
    <property type="protein sequence ID" value="GER48072.1"/>
    <property type="molecule type" value="Genomic_DNA"/>
</dbReference>
<evidence type="ECO:0000313" key="3">
    <source>
        <dbReference type="Proteomes" id="UP000325081"/>
    </source>
</evidence>